<evidence type="ECO:0000313" key="5">
    <source>
        <dbReference type="Proteomes" id="UP001392437"/>
    </source>
</evidence>
<dbReference type="InterPro" id="IPR051164">
    <property type="entry name" value="NmrA-like_oxidored"/>
</dbReference>
<keyword evidence="5" id="KW-1185">Reference proteome</keyword>
<evidence type="ECO:0000256" key="2">
    <source>
        <dbReference type="ARBA" id="ARBA00022857"/>
    </source>
</evidence>
<protein>
    <recommendedName>
        <fullName evidence="3">NmrA-like domain-containing protein</fullName>
    </recommendedName>
</protein>
<dbReference type="PANTHER" id="PTHR42748:SF31">
    <property type="entry name" value="NMRA-LIKE DOMAIN-CONTAINING PROTEIN-RELATED"/>
    <property type="match status" value="1"/>
</dbReference>
<dbReference type="InterPro" id="IPR036291">
    <property type="entry name" value="NAD(P)-bd_dom_sf"/>
</dbReference>
<dbReference type="GO" id="GO:0005634">
    <property type="term" value="C:nucleus"/>
    <property type="evidence" value="ECO:0007669"/>
    <property type="project" value="TreeGrafter"/>
</dbReference>
<dbReference type="Pfam" id="PF05368">
    <property type="entry name" value="NmrA"/>
    <property type="match status" value="1"/>
</dbReference>
<dbReference type="AlphaFoldDB" id="A0AAW0QH84"/>
<keyword evidence="2" id="KW-0521">NADP</keyword>
<gene>
    <name evidence="4" type="ORF">PG999_014124</name>
</gene>
<dbReference type="SUPFAM" id="SSF51735">
    <property type="entry name" value="NAD(P)-binding Rossmann-fold domains"/>
    <property type="match status" value="1"/>
</dbReference>
<organism evidence="4 5">
    <name type="scientific">Apiospora kogelbergensis</name>
    <dbReference type="NCBI Taxonomy" id="1337665"/>
    <lineage>
        <taxon>Eukaryota</taxon>
        <taxon>Fungi</taxon>
        <taxon>Dikarya</taxon>
        <taxon>Ascomycota</taxon>
        <taxon>Pezizomycotina</taxon>
        <taxon>Sordariomycetes</taxon>
        <taxon>Xylariomycetidae</taxon>
        <taxon>Amphisphaeriales</taxon>
        <taxon>Apiosporaceae</taxon>
        <taxon>Apiospora</taxon>
    </lineage>
</organism>
<dbReference type="EMBL" id="JAQQWP010000011">
    <property type="protein sequence ID" value="KAK8096102.1"/>
    <property type="molecule type" value="Genomic_DNA"/>
</dbReference>
<dbReference type="Proteomes" id="UP001392437">
    <property type="component" value="Unassembled WGS sequence"/>
</dbReference>
<reference evidence="4 5" key="1">
    <citation type="submission" date="2023-01" db="EMBL/GenBank/DDBJ databases">
        <title>Analysis of 21 Apiospora genomes using comparative genomics revels a genus with tremendous synthesis potential of carbohydrate active enzymes and secondary metabolites.</title>
        <authorList>
            <person name="Sorensen T."/>
        </authorList>
    </citation>
    <scope>NUCLEOTIDE SEQUENCE [LARGE SCALE GENOMIC DNA]</scope>
    <source>
        <strain evidence="4 5">CBS 117206</strain>
    </source>
</reference>
<dbReference type="PANTHER" id="PTHR42748">
    <property type="entry name" value="NITROGEN METABOLITE REPRESSION PROTEIN NMRA FAMILY MEMBER"/>
    <property type="match status" value="1"/>
</dbReference>
<comment type="caution">
    <text evidence="4">The sequence shown here is derived from an EMBL/GenBank/DDBJ whole genome shotgun (WGS) entry which is preliminary data.</text>
</comment>
<sequence length="321" mass="34377">MAPPTILVVGATGNTGRSTVETLSKLLKEAGASGPFVGHRILALTRSAQGAAAQHLATLPGVEVLELDWSDVDAAWLRAQGVARAFVAAAVDPAQFARESGFLGAALRARVEYVVRVSTTAGNVRPDTEVFYARAHWAVEAMLAAPAFAPLRWTSLQPNAFAAFAFYSAAQFVQKYRQTGAQDGALRIVFDADAPVGVIDSDDIGRLAATLLVREDVAKYNHGKYVVNGPENITGRQVVEMVEKQIGVPVKEVIYNDTSLVTAMAEADPKHRSLFLTIQKSFEGLWRGEAPTSTTSKEVLEVAAPQTTPAASWEKVLKFLG</sequence>
<evidence type="ECO:0000259" key="3">
    <source>
        <dbReference type="Pfam" id="PF05368"/>
    </source>
</evidence>
<feature type="domain" description="NmrA-like" evidence="3">
    <location>
        <begin position="5"/>
        <end position="255"/>
    </location>
</feature>
<evidence type="ECO:0000313" key="4">
    <source>
        <dbReference type="EMBL" id="KAK8096102.1"/>
    </source>
</evidence>
<comment type="similarity">
    <text evidence="1">Belongs to the NmrA-type oxidoreductase family.</text>
</comment>
<evidence type="ECO:0000256" key="1">
    <source>
        <dbReference type="ARBA" id="ARBA00006328"/>
    </source>
</evidence>
<dbReference type="InterPro" id="IPR008030">
    <property type="entry name" value="NmrA-like"/>
</dbReference>
<name>A0AAW0QH84_9PEZI</name>
<accession>A0AAW0QH84</accession>
<proteinExistence type="inferred from homology"/>
<dbReference type="Gene3D" id="3.40.50.720">
    <property type="entry name" value="NAD(P)-binding Rossmann-like Domain"/>
    <property type="match status" value="1"/>
</dbReference>